<dbReference type="RefSeq" id="WP_024729175.1">
    <property type="nucleotide sequence ID" value="NZ_JACOOS010000014.1"/>
</dbReference>
<reference evidence="2 3" key="1">
    <citation type="submission" date="2020-08" db="EMBL/GenBank/DDBJ databases">
        <title>Genome public.</title>
        <authorList>
            <person name="Liu C."/>
            <person name="Sun Q."/>
        </authorList>
    </citation>
    <scope>NUCLEOTIDE SEQUENCE [LARGE SCALE GENOMIC DNA]</scope>
    <source>
        <strain evidence="2 3">NSJ-7</strain>
    </source>
</reference>
<keyword evidence="1" id="KW-0732">Signal</keyword>
<name>A0ABR7FSV4_9FIRM</name>
<organism evidence="2 3">
    <name type="scientific">Anaerostipes hominis</name>
    <name type="common">ex Liu et al. 2021</name>
    <dbReference type="NCBI Taxonomy" id="2763018"/>
    <lineage>
        <taxon>Bacteria</taxon>
        <taxon>Bacillati</taxon>
        <taxon>Bacillota</taxon>
        <taxon>Clostridia</taxon>
        <taxon>Lachnospirales</taxon>
        <taxon>Lachnospiraceae</taxon>
        <taxon>Anaerostipes</taxon>
    </lineage>
</organism>
<accession>A0ABR7FSV4</accession>
<feature type="chain" id="PRO_5047369298" description="Bacteriocin" evidence="1">
    <location>
        <begin position="26"/>
        <end position="143"/>
    </location>
</feature>
<sequence>MKKKLFITALILCTCFCVTGIGVFANTFNNDTEQEINLDEYMQGSKPSTSQIIYGVKKDASDKQSMLRSRPKKPNARKGYFWVEWEPEKLHGYFDNNYYQHRVSLKNSNSSKYYSSSWTVKGKRAHKWIYSTLTGNKAKWSTR</sequence>
<keyword evidence="3" id="KW-1185">Reference proteome</keyword>
<evidence type="ECO:0000256" key="1">
    <source>
        <dbReference type="SAM" id="SignalP"/>
    </source>
</evidence>
<dbReference type="EMBL" id="JACOOS010000014">
    <property type="protein sequence ID" value="MBC5678297.1"/>
    <property type="molecule type" value="Genomic_DNA"/>
</dbReference>
<evidence type="ECO:0000313" key="2">
    <source>
        <dbReference type="EMBL" id="MBC5678297.1"/>
    </source>
</evidence>
<evidence type="ECO:0000313" key="3">
    <source>
        <dbReference type="Proteomes" id="UP000635828"/>
    </source>
</evidence>
<protein>
    <recommendedName>
        <fullName evidence="4">Bacteriocin</fullName>
    </recommendedName>
</protein>
<feature type="signal peptide" evidence="1">
    <location>
        <begin position="1"/>
        <end position="25"/>
    </location>
</feature>
<gene>
    <name evidence="2" type="ORF">H8S22_12000</name>
</gene>
<evidence type="ECO:0008006" key="4">
    <source>
        <dbReference type="Google" id="ProtNLM"/>
    </source>
</evidence>
<proteinExistence type="predicted"/>
<comment type="caution">
    <text evidence="2">The sequence shown here is derived from an EMBL/GenBank/DDBJ whole genome shotgun (WGS) entry which is preliminary data.</text>
</comment>
<dbReference type="Proteomes" id="UP000635828">
    <property type="component" value="Unassembled WGS sequence"/>
</dbReference>